<reference evidence="1 2" key="1">
    <citation type="journal article" date="2019" name="Int. J. Syst. Evol. Microbiol.">
        <title>Capsulimonas corticalis gen. nov., sp. nov., an aerobic capsulated bacterium, of a novel bacterial order, Capsulimonadales ord. nov., of the class Armatimonadia of the phylum Armatimonadetes.</title>
        <authorList>
            <person name="Li J."/>
            <person name="Kudo C."/>
            <person name="Tonouchi A."/>
        </authorList>
    </citation>
    <scope>NUCLEOTIDE SEQUENCE [LARGE SCALE GENOMIC DNA]</scope>
    <source>
        <strain evidence="1 2">AX-7</strain>
    </source>
</reference>
<dbReference type="AlphaFoldDB" id="A0A402D593"/>
<dbReference type="Gene3D" id="1.50.10.20">
    <property type="match status" value="1"/>
</dbReference>
<evidence type="ECO:0000313" key="1">
    <source>
        <dbReference type="EMBL" id="BDI29857.1"/>
    </source>
</evidence>
<name>A0A402D593_9BACT</name>
<dbReference type="PANTHER" id="PTHR47791">
    <property type="entry name" value="MEIOTICALLY UP-REGULATED GENE 191 PROTEIN"/>
    <property type="match status" value="1"/>
</dbReference>
<dbReference type="InterPro" id="IPR053169">
    <property type="entry name" value="MUG_Protein"/>
</dbReference>
<dbReference type="EMBL" id="AP025739">
    <property type="protein sequence ID" value="BDI29857.1"/>
    <property type="molecule type" value="Genomic_DNA"/>
</dbReference>
<keyword evidence="2" id="KW-1185">Reference proteome</keyword>
<dbReference type="RefSeq" id="WP_165864620.1">
    <property type="nucleotide sequence ID" value="NZ_AP025739.1"/>
</dbReference>
<dbReference type="GO" id="GO:0005975">
    <property type="term" value="P:carbohydrate metabolic process"/>
    <property type="evidence" value="ECO:0007669"/>
    <property type="project" value="InterPro"/>
</dbReference>
<dbReference type="SUPFAM" id="SSF48208">
    <property type="entry name" value="Six-hairpin glycosidases"/>
    <property type="match status" value="1"/>
</dbReference>
<dbReference type="Pfam" id="PF03663">
    <property type="entry name" value="Glyco_hydro_76"/>
    <property type="match status" value="1"/>
</dbReference>
<sequence>MTISNSAVALAALTMLSPLLTASPARADYRQKAEEQTDYIQSHFYDAKTFRYHPSVPLDPKALPYDFMWANGVQFTVLAAAAREDPKKYKSVLYEFTHGLESYWDPAVAVPGYNAYCSGPNGTDKYYDDNEWLVLGLVEAYQSTHNPGFLNKARATQKFVLSGWDDTLGGGVFWKLDHKSKNSCSNTPASAAAMRLYQVGGDKDQLAWAIKIRDWAKSKLQAPNGLYWDNINLDGKIEKTQFTYNTALAIRTDILLYQTQHDKAALDEARRMADAGLAAWTDPSNGSLHKTEKSALFTHLFAESLLRLYDVTHDIKYLNAVRSEAAFAYKYIRDPEGGYWSEADHKPDDRKKLIENASAARLFWLLTPYPETGEPKGRPKQ</sequence>
<proteinExistence type="predicted"/>
<evidence type="ECO:0000313" key="2">
    <source>
        <dbReference type="Proteomes" id="UP000287394"/>
    </source>
</evidence>
<organism evidence="1 2">
    <name type="scientific">Capsulimonas corticalis</name>
    <dbReference type="NCBI Taxonomy" id="2219043"/>
    <lineage>
        <taxon>Bacteria</taxon>
        <taxon>Bacillati</taxon>
        <taxon>Armatimonadota</taxon>
        <taxon>Armatimonadia</taxon>
        <taxon>Capsulimonadales</taxon>
        <taxon>Capsulimonadaceae</taxon>
        <taxon>Capsulimonas</taxon>
    </lineage>
</organism>
<gene>
    <name evidence="1" type="ORF">CCAX7_19080</name>
</gene>
<dbReference type="Proteomes" id="UP000287394">
    <property type="component" value="Chromosome"/>
</dbReference>
<dbReference type="InterPro" id="IPR005198">
    <property type="entry name" value="Glyco_hydro_76"/>
</dbReference>
<protein>
    <submittedName>
        <fullName evidence="1">Uncharacterized protein</fullName>
    </submittedName>
</protein>
<dbReference type="PANTHER" id="PTHR47791:SF4">
    <property type="entry name" value="(PUTATIVE SECRETED PROTEIN)-RELATED"/>
    <property type="match status" value="1"/>
</dbReference>
<dbReference type="KEGG" id="ccot:CCAX7_19080"/>
<accession>A0A402D593</accession>
<dbReference type="InterPro" id="IPR008928">
    <property type="entry name" value="6-hairpin_glycosidase_sf"/>
</dbReference>